<evidence type="ECO:0000256" key="5">
    <source>
        <dbReference type="ARBA" id="ARBA00023136"/>
    </source>
</evidence>
<proteinExistence type="predicted"/>
<dbReference type="RefSeq" id="WP_157683701.1">
    <property type="nucleotide sequence ID" value="NZ_LT629772.1"/>
</dbReference>
<comment type="subcellular location">
    <subcellularLocation>
        <location evidence="1">Cell membrane</location>
        <topology evidence="1">Multi-pass membrane protein</topology>
    </subcellularLocation>
</comment>
<accession>A0A1H1Z7L1</accession>
<dbReference type="EMBL" id="LT629772">
    <property type="protein sequence ID" value="SDT29613.1"/>
    <property type="molecule type" value="Genomic_DNA"/>
</dbReference>
<keyword evidence="3 6" id="KW-0812">Transmembrane</keyword>
<dbReference type="InterPro" id="IPR010343">
    <property type="entry name" value="ArAE_1"/>
</dbReference>
<protein>
    <submittedName>
        <fullName evidence="7">Aromatic acid exporter family member 1</fullName>
    </submittedName>
</protein>
<organism evidence="7 8">
    <name type="scientific">Microlunatus soli</name>
    <dbReference type="NCBI Taxonomy" id="630515"/>
    <lineage>
        <taxon>Bacteria</taxon>
        <taxon>Bacillati</taxon>
        <taxon>Actinomycetota</taxon>
        <taxon>Actinomycetes</taxon>
        <taxon>Propionibacteriales</taxon>
        <taxon>Propionibacteriaceae</taxon>
        <taxon>Microlunatus</taxon>
    </lineage>
</organism>
<evidence type="ECO:0000256" key="1">
    <source>
        <dbReference type="ARBA" id="ARBA00004651"/>
    </source>
</evidence>
<sequence>MLNSRLLGLIWPAHPTSWRDVPGRLLPFGVQMLRVTIAAVVAYLLTLPLAKGGPIDLTGPLTAMLVVQASAVGTFRMGLVRVGAVLSGVLIATLLSNWIGLTWWSLGAAIASALLLARVLRLREQLLEAPISAMLILGVTNHGVAAEIRVLNTFVGAGVGMAMGMLFPTALAAASVIGGLKRLAASMARPLDDAADTMRDQPPTRAQAQDWLDLARDTSGELAEVVRSVASLRERRRWNPRALGTTNAVPVLDSALDTYDRCLMALRALFTAIVGELPDGEEPEDRFGDELRQIFAVVLGQTAECLRAFGELVAAEADGREEHAEEALRQSLEYAGETRAMLAELMLVGPDARNAWLLRSSVIVALEHLLNELRLENRERARQARNKQRLPIVVEGVLPHPERPYPRAVDMVLDRRRMLRHRSRNR</sequence>
<feature type="transmembrane region" description="Helical" evidence="6">
    <location>
        <begin position="25"/>
        <end position="45"/>
    </location>
</feature>
<dbReference type="AlphaFoldDB" id="A0A1H1Z7L1"/>
<keyword evidence="4 6" id="KW-1133">Transmembrane helix</keyword>
<dbReference type="Proteomes" id="UP000199103">
    <property type="component" value="Chromosome I"/>
</dbReference>
<dbReference type="OrthoDB" id="4863675at2"/>
<reference evidence="7 8" key="1">
    <citation type="submission" date="2016-10" db="EMBL/GenBank/DDBJ databases">
        <authorList>
            <person name="de Groot N.N."/>
        </authorList>
    </citation>
    <scope>NUCLEOTIDE SEQUENCE [LARGE SCALE GENOMIC DNA]</scope>
    <source>
        <strain evidence="7 8">DSM 21800</strain>
    </source>
</reference>
<evidence type="ECO:0000256" key="4">
    <source>
        <dbReference type="ARBA" id="ARBA00022989"/>
    </source>
</evidence>
<keyword evidence="2" id="KW-1003">Cell membrane</keyword>
<dbReference type="STRING" id="630515.SAMN04489812_5033"/>
<dbReference type="Pfam" id="PF06081">
    <property type="entry name" value="ArAE_1"/>
    <property type="match status" value="1"/>
</dbReference>
<feature type="transmembrane region" description="Helical" evidence="6">
    <location>
        <begin position="57"/>
        <end position="78"/>
    </location>
</feature>
<evidence type="ECO:0000256" key="2">
    <source>
        <dbReference type="ARBA" id="ARBA00022475"/>
    </source>
</evidence>
<dbReference type="GO" id="GO:0005886">
    <property type="term" value="C:plasma membrane"/>
    <property type="evidence" value="ECO:0007669"/>
    <property type="project" value="UniProtKB-SubCell"/>
</dbReference>
<evidence type="ECO:0000313" key="8">
    <source>
        <dbReference type="Proteomes" id="UP000199103"/>
    </source>
</evidence>
<name>A0A1H1Z7L1_9ACTN</name>
<feature type="transmembrane region" description="Helical" evidence="6">
    <location>
        <begin position="154"/>
        <end position="180"/>
    </location>
</feature>
<keyword evidence="8" id="KW-1185">Reference proteome</keyword>
<feature type="transmembrane region" description="Helical" evidence="6">
    <location>
        <begin position="98"/>
        <end position="117"/>
    </location>
</feature>
<evidence type="ECO:0000256" key="3">
    <source>
        <dbReference type="ARBA" id="ARBA00022692"/>
    </source>
</evidence>
<keyword evidence="5 6" id="KW-0472">Membrane</keyword>
<evidence type="ECO:0000313" key="7">
    <source>
        <dbReference type="EMBL" id="SDT29613.1"/>
    </source>
</evidence>
<gene>
    <name evidence="7" type="ORF">SAMN04489812_5033</name>
</gene>
<evidence type="ECO:0000256" key="6">
    <source>
        <dbReference type="SAM" id="Phobius"/>
    </source>
</evidence>